<protein>
    <recommendedName>
        <fullName evidence="7">RING-type domain-containing protein</fullName>
    </recommendedName>
</protein>
<keyword evidence="5" id="KW-0833">Ubl conjugation pathway</keyword>
<gene>
    <name evidence="8" type="ORF">MKW98_004176</name>
</gene>
<dbReference type="GO" id="GO:0008270">
    <property type="term" value="F:zinc ion binding"/>
    <property type="evidence" value="ECO:0007669"/>
    <property type="project" value="UniProtKB-KW"/>
</dbReference>
<name>A0AAD4SG22_9MAGN</name>
<accession>A0AAD4SG22</accession>
<sequence length="291" mass="33277">MGTLQKIGTIFEDEEKEKLVFKQKKIRGIWLPHFGSVEQEVEKQSDPESFLFVCEICAESDLPLNKKFNNKEKKAADCSSKHPLCTDCISKYIKAKVVDNNSSDIVCPDFDCKVNLDILSCQSIVPPKVFVRWCALLCESKILSKYAQNLAYCPHCFECVLNECGDSTGITKSKCPNCKKLFCFSCMIPLIEGESHTCSRQRNGDAIIMTEKNDLLLMQTAKQNAWTRCPTCKHYVERISGCHVITCRWFLFYFSTCVQCARRNRMKLLCMANLIGCCFRFDLQMQDPVLL</sequence>
<dbReference type="InterPro" id="IPR031127">
    <property type="entry name" value="E3_UB_ligase_RBR"/>
</dbReference>
<dbReference type="GO" id="GO:0016567">
    <property type="term" value="P:protein ubiquitination"/>
    <property type="evidence" value="ECO:0007669"/>
    <property type="project" value="InterPro"/>
</dbReference>
<dbReference type="GO" id="GO:0004842">
    <property type="term" value="F:ubiquitin-protein transferase activity"/>
    <property type="evidence" value="ECO:0007669"/>
    <property type="project" value="InterPro"/>
</dbReference>
<dbReference type="AlphaFoldDB" id="A0AAD4SG22"/>
<keyword evidence="6" id="KW-0862">Zinc</keyword>
<comment type="caution">
    <text evidence="8">The sequence shown here is derived from an EMBL/GenBank/DDBJ whole genome shotgun (WGS) entry which is preliminary data.</text>
</comment>
<evidence type="ECO:0000256" key="2">
    <source>
        <dbReference type="ARBA" id="ARBA00022723"/>
    </source>
</evidence>
<dbReference type="EMBL" id="JAJJMB010011133">
    <property type="protein sequence ID" value="KAI3904073.1"/>
    <property type="molecule type" value="Genomic_DNA"/>
</dbReference>
<dbReference type="PANTHER" id="PTHR11685">
    <property type="entry name" value="RBR FAMILY RING FINGER AND IBR DOMAIN-CONTAINING"/>
    <property type="match status" value="1"/>
</dbReference>
<evidence type="ECO:0000256" key="4">
    <source>
        <dbReference type="ARBA" id="ARBA00022771"/>
    </source>
</evidence>
<dbReference type="InterPro" id="IPR044066">
    <property type="entry name" value="TRIAD_supradom"/>
</dbReference>
<keyword evidence="4" id="KW-0863">Zinc-finger</keyword>
<dbReference type="Gene3D" id="3.30.40.10">
    <property type="entry name" value="Zinc/RING finger domain, C3HC4 (zinc finger)"/>
    <property type="match status" value="1"/>
</dbReference>
<dbReference type="Proteomes" id="UP001202328">
    <property type="component" value="Unassembled WGS sequence"/>
</dbReference>
<dbReference type="InterPro" id="IPR013083">
    <property type="entry name" value="Znf_RING/FYVE/PHD"/>
</dbReference>
<keyword evidence="1" id="KW-0808">Transferase</keyword>
<evidence type="ECO:0000256" key="6">
    <source>
        <dbReference type="ARBA" id="ARBA00022833"/>
    </source>
</evidence>
<keyword evidence="3" id="KW-0677">Repeat</keyword>
<dbReference type="PROSITE" id="PS51873">
    <property type="entry name" value="TRIAD"/>
    <property type="match status" value="1"/>
</dbReference>
<evidence type="ECO:0000256" key="1">
    <source>
        <dbReference type="ARBA" id="ARBA00022679"/>
    </source>
</evidence>
<evidence type="ECO:0000313" key="8">
    <source>
        <dbReference type="EMBL" id="KAI3904073.1"/>
    </source>
</evidence>
<evidence type="ECO:0000256" key="5">
    <source>
        <dbReference type="ARBA" id="ARBA00022786"/>
    </source>
</evidence>
<reference evidence="8" key="1">
    <citation type="submission" date="2022-04" db="EMBL/GenBank/DDBJ databases">
        <title>A functionally conserved STORR gene fusion in Papaver species that diverged 16.8 million years ago.</title>
        <authorList>
            <person name="Catania T."/>
        </authorList>
    </citation>
    <scope>NUCLEOTIDE SEQUENCE</scope>
    <source>
        <strain evidence="8">S-188037</strain>
    </source>
</reference>
<dbReference type="SUPFAM" id="SSF57850">
    <property type="entry name" value="RING/U-box"/>
    <property type="match status" value="1"/>
</dbReference>
<evidence type="ECO:0000313" key="9">
    <source>
        <dbReference type="Proteomes" id="UP001202328"/>
    </source>
</evidence>
<feature type="domain" description="RING-type" evidence="7">
    <location>
        <begin position="50"/>
        <end position="282"/>
    </location>
</feature>
<organism evidence="8 9">
    <name type="scientific">Papaver atlanticum</name>
    <dbReference type="NCBI Taxonomy" id="357466"/>
    <lineage>
        <taxon>Eukaryota</taxon>
        <taxon>Viridiplantae</taxon>
        <taxon>Streptophyta</taxon>
        <taxon>Embryophyta</taxon>
        <taxon>Tracheophyta</taxon>
        <taxon>Spermatophyta</taxon>
        <taxon>Magnoliopsida</taxon>
        <taxon>Ranunculales</taxon>
        <taxon>Papaveraceae</taxon>
        <taxon>Papaveroideae</taxon>
        <taxon>Papaver</taxon>
    </lineage>
</organism>
<evidence type="ECO:0000259" key="7">
    <source>
        <dbReference type="PROSITE" id="PS51873"/>
    </source>
</evidence>
<keyword evidence="2" id="KW-0479">Metal-binding</keyword>
<evidence type="ECO:0000256" key="3">
    <source>
        <dbReference type="ARBA" id="ARBA00022737"/>
    </source>
</evidence>
<keyword evidence="9" id="KW-1185">Reference proteome</keyword>
<proteinExistence type="predicted"/>